<feature type="domain" description="C2H2-type" evidence="6">
    <location>
        <begin position="1262"/>
        <end position="1285"/>
    </location>
</feature>
<evidence type="ECO:0000256" key="4">
    <source>
        <dbReference type="ARBA" id="ARBA00022833"/>
    </source>
</evidence>
<feature type="compositionally biased region" description="Basic and acidic residues" evidence="5">
    <location>
        <begin position="460"/>
        <end position="476"/>
    </location>
</feature>
<feature type="domain" description="C2H2-type" evidence="6">
    <location>
        <begin position="1222"/>
        <end position="1246"/>
    </location>
</feature>
<feature type="compositionally biased region" description="Basic and acidic residues" evidence="5">
    <location>
        <begin position="292"/>
        <end position="308"/>
    </location>
</feature>
<feature type="compositionally biased region" description="Basic and acidic residues" evidence="5">
    <location>
        <begin position="236"/>
        <end position="252"/>
    </location>
</feature>
<organism evidence="7">
    <name type="scientific">Anopheles funestus</name>
    <name type="common">African malaria mosquito</name>
    <dbReference type="NCBI Taxonomy" id="62324"/>
    <lineage>
        <taxon>Eukaryota</taxon>
        <taxon>Metazoa</taxon>
        <taxon>Ecdysozoa</taxon>
        <taxon>Arthropoda</taxon>
        <taxon>Hexapoda</taxon>
        <taxon>Insecta</taxon>
        <taxon>Pterygota</taxon>
        <taxon>Neoptera</taxon>
        <taxon>Endopterygota</taxon>
        <taxon>Diptera</taxon>
        <taxon>Nematocera</taxon>
        <taxon>Culicoidea</taxon>
        <taxon>Culicidae</taxon>
        <taxon>Anophelinae</taxon>
        <taxon>Anopheles</taxon>
    </lineage>
</organism>
<dbReference type="InterPro" id="IPR013087">
    <property type="entry name" value="Znf_C2H2_type"/>
</dbReference>
<feature type="region of interest" description="Disordered" evidence="5">
    <location>
        <begin position="1165"/>
        <end position="1198"/>
    </location>
</feature>
<feature type="domain" description="C2H2-type" evidence="6">
    <location>
        <begin position="1405"/>
        <end position="1428"/>
    </location>
</feature>
<dbReference type="VEuPathDB" id="VectorBase:AFUN020024"/>
<feature type="compositionally biased region" description="Basic and acidic residues" evidence="5">
    <location>
        <begin position="432"/>
        <end position="448"/>
    </location>
</feature>
<feature type="compositionally biased region" description="Basic and acidic residues" evidence="5">
    <location>
        <begin position="208"/>
        <end position="224"/>
    </location>
</feature>
<keyword evidence="1" id="KW-0479">Metal-binding</keyword>
<evidence type="ECO:0000313" key="7">
    <source>
        <dbReference type="EnsemblMetazoa" id="AFUN020024-PA"/>
    </source>
</evidence>
<feature type="compositionally biased region" description="Polar residues" evidence="5">
    <location>
        <begin position="733"/>
        <end position="752"/>
    </location>
</feature>
<dbReference type="PANTHER" id="PTHR24379:SF121">
    <property type="entry name" value="C2H2-TYPE DOMAIN-CONTAINING PROTEIN"/>
    <property type="match status" value="1"/>
</dbReference>
<evidence type="ECO:0000256" key="3">
    <source>
        <dbReference type="ARBA" id="ARBA00022771"/>
    </source>
</evidence>
<dbReference type="VEuPathDB" id="VectorBase:AFUN2_013110"/>
<evidence type="ECO:0000256" key="5">
    <source>
        <dbReference type="SAM" id="MobiDB-lite"/>
    </source>
</evidence>
<feature type="compositionally biased region" description="Basic and acidic residues" evidence="5">
    <location>
        <begin position="1102"/>
        <end position="1113"/>
    </location>
</feature>
<proteinExistence type="predicted"/>
<evidence type="ECO:0000259" key="6">
    <source>
        <dbReference type="SMART" id="SM00355"/>
    </source>
</evidence>
<dbReference type="EnsemblMetazoa" id="AFUN020024-RA">
    <property type="protein sequence ID" value="AFUN020024-PA"/>
    <property type="gene ID" value="AFUN020024"/>
</dbReference>
<dbReference type="STRING" id="62324.A0A4Y0BHX1"/>
<feature type="region of interest" description="Disordered" evidence="5">
    <location>
        <begin position="688"/>
        <end position="752"/>
    </location>
</feature>
<feature type="compositionally biased region" description="Basic and acidic residues" evidence="5">
    <location>
        <begin position="404"/>
        <end position="420"/>
    </location>
</feature>
<keyword evidence="4" id="KW-0862">Zinc</keyword>
<keyword evidence="2" id="KW-0677">Repeat</keyword>
<reference evidence="7" key="1">
    <citation type="submission" date="2020-05" db="UniProtKB">
        <authorList>
            <consortium name="EnsemblMetazoa"/>
        </authorList>
    </citation>
    <scope>IDENTIFICATION</scope>
    <source>
        <strain evidence="7">FUMOZ</strain>
    </source>
</reference>
<feature type="compositionally biased region" description="Low complexity" evidence="5">
    <location>
        <begin position="1165"/>
        <end position="1178"/>
    </location>
</feature>
<feature type="region of interest" description="Disordered" evidence="5">
    <location>
        <begin position="801"/>
        <end position="827"/>
    </location>
</feature>
<name>A0A4Y0BHX1_ANOFN</name>
<feature type="domain" description="C2H2-type" evidence="6">
    <location>
        <begin position="1290"/>
        <end position="1313"/>
    </location>
</feature>
<feature type="compositionally biased region" description="Basic and acidic residues" evidence="5">
    <location>
        <begin position="488"/>
        <end position="504"/>
    </location>
</feature>
<sequence length="1462" mass="167550">MDDACNERLRQEVQEWLRKAMVQIKLVKDEEFCRPVVKNLEQLNDFILKNNRLQTSTLEECKKLVQTALRKTLSKLVLENYTDDDSFGFVVSSTLQSFLSSDSTGRKILNDIFVARTEKLPVVSEQRLALKYPRKKIGAPSNIKPCNISHDIAEHSSSSLFKRRHEVFDPPPQPATYGEHKRMKLQLQEDIRKQDIPKAATDIQINQEDSKKQNTLKDARKQDIPKAATDIQMNQEDSKKQNTLKDARKQDIPKAATDIQMNQEDSKKQNTLKDASKQDIPKAATGIQMNQEDSKKQNTLKDARKQDIPKAATGIQINQDDSKKQNTLKDARKQDIPKAATDIQINQEDSKKRNTLKDATKQDIPKAATDIQINQEDSKKQNTLKDARKQDIPKAATDIQMNQEDSKKQNTQKDARKQDIPKAATDIQINQDDSKKQNTLKDARKQDIPKAATDIQMNQEDSKKQNTLKDARKQDIPKAATGIQINQEDSKKRNTLKDASKQDIPKPATDVRVTVKNNDKPLNIPKQCTNNPPKLCNSNDIVGDNSQIDNRNDVCVLPETTNKIAHQQSESECSTKDFESNGESNDQIIENVQQSKPNHKNKVNHRELHELLSYTAEIFPKLSRRKRVSPEEEHNRQLLQKFGITKTVQIVLEPIDYSLGTGREIAQRTRSKSIDSTKYLKNLEAAKPTVPMPSKISQRRESRSMELNKQLTETTLTTPNVGKTKSTARKSVSKSQNNVQPKTSRKNSANITNVLQDVTTEEAQKLLEPNTASKKNIGQSLRAPRAKRFCSDIRVVQNDVQKLREDSDEDEPIVQANEASKRNPQLNNDPKVHCYSQYMEKCCLCSYTGELMVQHYVYNHPKKAVYISRLDPKQARQIRADPFVISGRKAVSRYGDQEILVFRCHFCDLRLSESQEIWLDHISKHTGEYRYKCMSCPTFSRHPTNRVTHNSICTNPSMQLWHRFTFEENHLYAYMCNECNFVQVLFFNMLRHLREDHSEAGPIEGRYTKFSMINFNVPEEDTELPYGMVKLEPILDDTNAPMEEIIKQEVEFTLAEDSQTQSTVSFQDIVQEQLSPDVIFIKEEFLTNDIDQSETSTSEGITEERCEPQESRRCSRSSSVRVKRLPGDTLSSKEDNIVDIASRNSKPVGNSSFLKEYMNQIKYSTSNTGSTDTTNSRSVHSGNNQHHAASSTAALQPWNGKNSNKMVVHTSKLTVPFLTAPFKCTKLNCGFYTDNSREMGSHFQRHQKPNTVHPITRDSSWLECCYCNYVSLSVHNLLKHIETVHKYSAYQCDRCCYRSRDPYSVRVHQQNYHLEYDANAKILSILSRQKEYSSMDRDIIMNHLKSNVKVLQCANCSSRKFNDLEQYRNHIKTHGVTYIACHVCDQLIAANKMVGHISTHNINMIQCIYCDYGINDLRTIKKHIADKHSDKLFCYHIRCSKPNVPPFIRVQSRISPERFVNC</sequence>
<feature type="compositionally biased region" description="Basic and acidic residues" evidence="5">
    <location>
        <begin position="320"/>
        <end position="336"/>
    </location>
</feature>
<accession>A0A4Y0BHX1</accession>
<feature type="region of interest" description="Disordered" evidence="5">
    <location>
        <begin position="1092"/>
        <end position="1128"/>
    </location>
</feature>
<dbReference type="SMART" id="SM00355">
    <property type="entry name" value="ZnF_C2H2"/>
    <property type="match status" value="8"/>
</dbReference>
<dbReference type="GO" id="GO:0008270">
    <property type="term" value="F:zinc ion binding"/>
    <property type="evidence" value="ECO:0007669"/>
    <property type="project" value="UniProtKB-KW"/>
</dbReference>
<feature type="domain" description="C2H2-type" evidence="6">
    <location>
        <begin position="1351"/>
        <end position="1374"/>
    </location>
</feature>
<feature type="domain" description="C2H2-type" evidence="6">
    <location>
        <begin position="974"/>
        <end position="997"/>
    </location>
</feature>
<protein>
    <recommendedName>
        <fullName evidence="6">C2H2-type domain-containing protein</fullName>
    </recommendedName>
</protein>
<feature type="compositionally biased region" description="Polar residues" evidence="5">
    <location>
        <begin position="1179"/>
        <end position="1198"/>
    </location>
</feature>
<feature type="region of interest" description="Disordered" evidence="5">
    <location>
        <begin position="198"/>
        <end position="512"/>
    </location>
</feature>
<dbReference type="PANTHER" id="PTHR24379">
    <property type="entry name" value="KRAB AND ZINC FINGER DOMAIN-CONTAINING"/>
    <property type="match status" value="1"/>
</dbReference>
<feature type="compositionally biased region" description="Polar residues" evidence="5">
    <location>
        <begin position="707"/>
        <end position="725"/>
    </location>
</feature>
<feature type="domain" description="C2H2-type" evidence="6">
    <location>
        <begin position="902"/>
        <end position="925"/>
    </location>
</feature>
<feature type="compositionally biased region" description="Basic and acidic residues" evidence="5">
    <location>
        <begin position="348"/>
        <end position="364"/>
    </location>
</feature>
<evidence type="ECO:0000256" key="1">
    <source>
        <dbReference type="ARBA" id="ARBA00022723"/>
    </source>
</evidence>
<evidence type="ECO:0000256" key="2">
    <source>
        <dbReference type="ARBA" id="ARBA00022737"/>
    </source>
</evidence>
<feature type="domain" description="C2H2-type" evidence="6">
    <location>
        <begin position="1379"/>
        <end position="1400"/>
    </location>
</feature>
<feature type="compositionally biased region" description="Basic and acidic residues" evidence="5">
    <location>
        <begin position="376"/>
        <end position="392"/>
    </location>
</feature>
<keyword evidence="3" id="KW-0863">Zinc-finger</keyword>